<feature type="domain" description="HTH merR-type" evidence="4">
    <location>
        <begin position="22"/>
        <end position="91"/>
    </location>
</feature>
<sequence length="319" mass="36095">MPVITAPIDSSSHLESTDPDELFPIREVSRLTGINPVTLRAWERRYGLIQPTRTESGHRLYSKSDIETVHRVLDWIERGVAVSKVGKILARDDQQAQAVRAERDVLGETEWSQWQTRLRQAISAFDDRRLESLYGQIFATYPLSVAFQDILMPLWHELLRHQGRFGQASEWLFFDAFLRVHTWQRLQLASDSSLPRVLLAPMPGECRKLELLVAALLMSRDDLAVKVLPMGQPFDELTLVCEKTQPQGLIVFSNHSPSYDLAERLNRLAMTLNCPLFLAGDASELVQDNLAGSSIGCLGSEGRLMQRRLQLFLSGSLDT</sequence>
<dbReference type="SMART" id="SM00422">
    <property type="entry name" value="HTH_MERR"/>
    <property type="match status" value="1"/>
</dbReference>
<comment type="caution">
    <text evidence="5">The sequence shown here is derived from an EMBL/GenBank/DDBJ whole genome shotgun (WGS) entry which is preliminary data.</text>
</comment>
<dbReference type="AlphaFoldDB" id="A0A2S9EL01"/>
<dbReference type="SUPFAM" id="SSF46955">
    <property type="entry name" value="Putative DNA-binding domain"/>
    <property type="match status" value="1"/>
</dbReference>
<protein>
    <submittedName>
        <fullName evidence="5">Helix-turn-helix-type transcriptional regulator</fullName>
    </submittedName>
</protein>
<dbReference type="Proteomes" id="UP000238045">
    <property type="component" value="Unassembled WGS sequence"/>
</dbReference>
<proteinExistence type="predicted"/>
<keyword evidence="1" id="KW-0805">Transcription regulation</keyword>
<dbReference type="GO" id="GO:0003700">
    <property type="term" value="F:DNA-binding transcription factor activity"/>
    <property type="evidence" value="ECO:0007669"/>
    <property type="project" value="InterPro"/>
</dbReference>
<dbReference type="GO" id="GO:0003677">
    <property type="term" value="F:DNA binding"/>
    <property type="evidence" value="ECO:0007669"/>
    <property type="project" value="UniProtKB-KW"/>
</dbReference>
<dbReference type="CDD" id="cd01104">
    <property type="entry name" value="HTH_MlrA-CarA"/>
    <property type="match status" value="1"/>
</dbReference>
<dbReference type="Pfam" id="PF13411">
    <property type="entry name" value="MerR_1"/>
    <property type="match status" value="1"/>
</dbReference>
<evidence type="ECO:0000256" key="2">
    <source>
        <dbReference type="ARBA" id="ARBA00023125"/>
    </source>
</evidence>
<gene>
    <name evidence="5" type="ORF">CQZ99_17525</name>
</gene>
<organism evidence="5 6">
    <name type="scientific">Pseudomonas poae</name>
    <dbReference type="NCBI Taxonomy" id="200451"/>
    <lineage>
        <taxon>Bacteria</taxon>
        <taxon>Pseudomonadati</taxon>
        <taxon>Pseudomonadota</taxon>
        <taxon>Gammaproteobacteria</taxon>
        <taxon>Pseudomonadales</taxon>
        <taxon>Pseudomonadaceae</taxon>
        <taxon>Pseudomonas</taxon>
    </lineage>
</organism>
<dbReference type="PROSITE" id="PS50937">
    <property type="entry name" value="HTH_MERR_2"/>
    <property type="match status" value="1"/>
</dbReference>
<keyword evidence="3" id="KW-0804">Transcription</keyword>
<dbReference type="InterPro" id="IPR009061">
    <property type="entry name" value="DNA-bd_dom_put_sf"/>
</dbReference>
<evidence type="ECO:0000256" key="1">
    <source>
        <dbReference type="ARBA" id="ARBA00023015"/>
    </source>
</evidence>
<dbReference type="PANTHER" id="PTHR30204:SF67">
    <property type="entry name" value="HTH-TYPE TRANSCRIPTIONAL REGULATOR MLRA-RELATED"/>
    <property type="match status" value="1"/>
</dbReference>
<reference evidence="5 6" key="1">
    <citation type="submission" date="2017-09" db="EMBL/GenBank/DDBJ databases">
        <title>Genomic, metabolic, and phenotypic characteristics of bacterial isolates from the natural microbiome of the model nematode Caenorhabditis elegans.</title>
        <authorList>
            <person name="Zimmermann J."/>
            <person name="Obeng N."/>
            <person name="Yang W."/>
            <person name="Obeng O."/>
            <person name="Kissoyan K."/>
            <person name="Pees B."/>
            <person name="Dirksen P."/>
            <person name="Hoppner M."/>
            <person name="Franke A."/>
            <person name="Rosenstiel P."/>
            <person name="Leippe M."/>
            <person name="Dierking K."/>
            <person name="Kaleta C."/>
            <person name="Schulenburg H."/>
        </authorList>
    </citation>
    <scope>NUCLEOTIDE SEQUENCE [LARGE SCALE GENOMIC DNA]</scope>
    <source>
        <strain evidence="5 6">MYb117</strain>
    </source>
</reference>
<keyword evidence="2" id="KW-0238">DNA-binding</keyword>
<name>A0A2S9EL01_9PSED</name>
<dbReference type="RefSeq" id="WP_105697912.1">
    <property type="nucleotide sequence ID" value="NZ_CP159260.1"/>
</dbReference>
<evidence type="ECO:0000313" key="6">
    <source>
        <dbReference type="Proteomes" id="UP000238045"/>
    </source>
</evidence>
<evidence type="ECO:0000259" key="4">
    <source>
        <dbReference type="PROSITE" id="PS50937"/>
    </source>
</evidence>
<dbReference type="Gene3D" id="3.40.50.280">
    <property type="entry name" value="Cobalamin-binding domain"/>
    <property type="match status" value="1"/>
</dbReference>
<dbReference type="InterPro" id="IPR047057">
    <property type="entry name" value="MerR_fam"/>
</dbReference>
<dbReference type="EMBL" id="PCQL01000018">
    <property type="protein sequence ID" value="PRC16040.1"/>
    <property type="molecule type" value="Genomic_DNA"/>
</dbReference>
<dbReference type="PANTHER" id="PTHR30204">
    <property type="entry name" value="REDOX-CYCLING DRUG-SENSING TRANSCRIPTIONAL ACTIVATOR SOXR"/>
    <property type="match status" value="1"/>
</dbReference>
<evidence type="ECO:0000256" key="3">
    <source>
        <dbReference type="ARBA" id="ARBA00023163"/>
    </source>
</evidence>
<dbReference type="InterPro" id="IPR000551">
    <property type="entry name" value="MerR-type_HTH_dom"/>
</dbReference>
<accession>A0A2S9EL01</accession>
<dbReference type="Gene3D" id="1.10.1660.10">
    <property type="match status" value="1"/>
</dbReference>
<keyword evidence="6" id="KW-1185">Reference proteome</keyword>
<evidence type="ECO:0000313" key="5">
    <source>
        <dbReference type="EMBL" id="PRC16040.1"/>
    </source>
</evidence>